<dbReference type="EMBL" id="CP024988">
    <property type="protein sequence ID" value="AWT25973.1"/>
    <property type="molecule type" value="Genomic_DNA"/>
</dbReference>
<dbReference type="SUPFAM" id="SSF53098">
    <property type="entry name" value="Ribonuclease H-like"/>
    <property type="match status" value="1"/>
</dbReference>
<evidence type="ECO:0000313" key="2">
    <source>
        <dbReference type="Proteomes" id="UP000247696"/>
    </source>
</evidence>
<protein>
    <submittedName>
        <fullName evidence="1">Uncharacterized protein</fullName>
    </submittedName>
</protein>
<gene>
    <name evidence="1" type="ORF">Csp1_11730</name>
</gene>
<dbReference type="InterPro" id="IPR036397">
    <property type="entry name" value="RNaseH_sf"/>
</dbReference>
<organism evidence="1 2">
    <name type="scientific">Corynebacterium provencense</name>
    <dbReference type="NCBI Taxonomy" id="1737425"/>
    <lineage>
        <taxon>Bacteria</taxon>
        <taxon>Bacillati</taxon>
        <taxon>Actinomycetota</taxon>
        <taxon>Actinomycetes</taxon>
        <taxon>Mycobacteriales</taxon>
        <taxon>Corynebacteriaceae</taxon>
        <taxon>Corynebacterium</taxon>
    </lineage>
</organism>
<dbReference type="KEGG" id="cpre:Csp1_11730"/>
<dbReference type="AlphaFoldDB" id="A0A2Z3YX22"/>
<evidence type="ECO:0000313" key="1">
    <source>
        <dbReference type="EMBL" id="AWT25973.1"/>
    </source>
</evidence>
<dbReference type="Proteomes" id="UP000247696">
    <property type="component" value="Chromosome"/>
</dbReference>
<dbReference type="OrthoDB" id="7845843at2"/>
<dbReference type="GO" id="GO:0003676">
    <property type="term" value="F:nucleic acid binding"/>
    <property type="evidence" value="ECO:0007669"/>
    <property type="project" value="InterPro"/>
</dbReference>
<sequence length="112" mass="12742">MAETAAIAAGVMLFCESARKITVHSDPLPVLQWWKEPENIPGHWSRLRTQTVHEKESHRNAEVRWVKGHTDCEGDLWADRAAQLSLHDVGWGEDDATRWEKVNSLAAEFLRG</sequence>
<name>A0A2Z3YX22_9CORY</name>
<dbReference type="InterPro" id="IPR012337">
    <property type="entry name" value="RNaseH-like_sf"/>
</dbReference>
<accession>A0A2Z3YX22</accession>
<dbReference type="Gene3D" id="3.30.420.10">
    <property type="entry name" value="Ribonuclease H-like superfamily/Ribonuclease H"/>
    <property type="match status" value="1"/>
</dbReference>
<proteinExistence type="predicted"/>
<dbReference type="RefSeq" id="WP_110481301.1">
    <property type="nucleotide sequence ID" value="NZ_CP024988.1"/>
</dbReference>
<reference evidence="2" key="1">
    <citation type="submission" date="2017-11" db="EMBL/GenBank/DDBJ databases">
        <title>Otitis media/interna in a cat caused by the recently described species Corynebacterium provencense.</title>
        <authorList>
            <person name="Kittl S."/>
            <person name="Brodard I."/>
            <person name="Rychener L."/>
            <person name="Jores J."/>
            <person name="Roosje P."/>
            <person name="Gobeli Brawand S."/>
        </authorList>
    </citation>
    <scope>NUCLEOTIDE SEQUENCE [LARGE SCALE GENOMIC DNA]</scope>
    <source>
        <strain evidence="2">17KM38</strain>
    </source>
</reference>
<keyword evidence="2" id="KW-1185">Reference proteome</keyword>